<dbReference type="InterPro" id="IPR007372">
    <property type="entry name" value="Lipid/polyisoprenoid-bd_YceI"/>
</dbReference>
<feature type="domain" description="Lipid/polyisoprenoid-binding YceI-like" evidence="1">
    <location>
        <begin position="71"/>
        <end position="185"/>
    </location>
</feature>
<comment type="caution">
    <text evidence="2">The sequence shown here is derived from an EMBL/GenBank/DDBJ whole genome shotgun (WGS) entry which is preliminary data.</text>
</comment>
<proteinExistence type="predicted"/>
<dbReference type="Gene3D" id="2.40.128.110">
    <property type="entry name" value="Lipid/polyisoprenoid-binding, YceI-like"/>
    <property type="match status" value="1"/>
</dbReference>
<name>A0ABU1EUR4_9FLAO</name>
<accession>A0ABU1EUR4</accession>
<dbReference type="InterPro" id="IPR036761">
    <property type="entry name" value="TTHA0802/YceI-like_sf"/>
</dbReference>
<dbReference type="Proteomes" id="UP001257234">
    <property type="component" value="Unassembled WGS sequence"/>
</dbReference>
<dbReference type="RefSeq" id="WP_309562756.1">
    <property type="nucleotide sequence ID" value="NZ_JAVJIU010000006.1"/>
</dbReference>
<keyword evidence="3" id="KW-1185">Reference proteome</keyword>
<evidence type="ECO:0000313" key="2">
    <source>
        <dbReference type="EMBL" id="MDR5591923.1"/>
    </source>
</evidence>
<gene>
    <name evidence="2" type="ORF">RE431_14865</name>
</gene>
<dbReference type="EMBL" id="JAVJIU010000006">
    <property type="protein sequence ID" value="MDR5591923.1"/>
    <property type="molecule type" value="Genomic_DNA"/>
</dbReference>
<sequence>MKGLLTYYLILFFSIVLTAQKDLEKETIYILPESELVIAGSTNVNNFECKFNIQLICEPKNFSYSLEEENIIFRNLDLKLLTEGFDCGNKRMNADFQDLLMNENHPMIIIQVKRVELISSEYAKAFIKVTLAGKNKNYELPVHLNEEHFMGKFKINIRDFGLEPPTKALGLIEVDEMIEVQFNLKVRELL</sequence>
<evidence type="ECO:0000259" key="1">
    <source>
        <dbReference type="Pfam" id="PF04264"/>
    </source>
</evidence>
<organism evidence="2 3">
    <name type="scientific">Christiangramia sediminicola</name>
    <dbReference type="NCBI Taxonomy" id="3073267"/>
    <lineage>
        <taxon>Bacteria</taxon>
        <taxon>Pseudomonadati</taxon>
        <taxon>Bacteroidota</taxon>
        <taxon>Flavobacteriia</taxon>
        <taxon>Flavobacteriales</taxon>
        <taxon>Flavobacteriaceae</taxon>
        <taxon>Christiangramia</taxon>
    </lineage>
</organism>
<dbReference type="SUPFAM" id="SSF101874">
    <property type="entry name" value="YceI-like"/>
    <property type="match status" value="1"/>
</dbReference>
<dbReference type="Pfam" id="PF04264">
    <property type="entry name" value="YceI"/>
    <property type="match status" value="1"/>
</dbReference>
<reference evidence="3" key="1">
    <citation type="submission" date="2023-07" db="EMBL/GenBank/DDBJ databases">
        <title>Christiangramia sp. SM2212., a novel bacterium of the family Flavobacteriaceae isolated from the sea sediment.</title>
        <authorList>
            <person name="Wang J."/>
            <person name="Zhang X."/>
        </authorList>
    </citation>
    <scope>NUCLEOTIDE SEQUENCE [LARGE SCALE GENOMIC DNA]</scope>
    <source>
        <strain evidence="3">SM2212</strain>
    </source>
</reference>
<protein>
    <submittedName>
        <fullName evidence="2">YceI family protein</fullName>
    </submittedName>
</protein>
<evidence type="ECO:0000313" key="3">
    <source>
        <dbReference type="Proteomes" id="UP001257234"/>
    </source>
</evidence>